<protein>
    <submittedName>
        <fullName evidence="1">Uncharacterized protein</fullName>
    </submittedName>
</protein>
<dbReference type="HOGENOM" id="CLU_3185741_0_0_4"/>
<evidence type="ECO:0000313" key="1">
    <source>
        <dbReference type="EMBL" id="ABM97342.1"/>
    </source>
</evidence>
<evidence type="ECO:0000313" key="2">
    <source>
        <dbReference type="Proteomes" id="UP000000366"/>
    </source>
</evidence>
<dbReference type="AlphaFoldDB" id="A2SP53"/>
<keyword evidence="1" id="KW-0614">Plasmid</keyword>
<organism evidence="1 2">
    <name type="scientific">Methylibium petroleiphilum (strain ATCC BAA-1232 / LMG 22953 / PM1)</name>
    <dbReference type="NCBI Taxonomy" id="420662"/>
    <lineage>
        <taxon>Bacteria</taxon>
        <taxon>Pseudomonadati</taxon>
        <taxon>Pseudomonadota</taxon>
        <taxon>Betaproteobacteria</taxon>
        <taxon>Burkholderiales</taxon>
        <taxon>Sphaerotilaceae</taxon>
        <taxon>Methylibium</taxon>
    </lineage>
</organism>
<dbReference type="Proteomes" id="UP000000366">
    <property type="component" value="Plasmid RPME01"/>
</dbReference>
<reference evidence="1 2" key="1">
    <citation type="journal article" date="2007" name="J. Bacteriol.">
        <title>Whole-genome analysis of the methyl tert-butyl ether-degrading beta-proteobacterium Methylibium petroleiphilum PM1.</title>
        <authorList>
            <person name="Kane S.R."/>
            <person name="Chakicherla A.Y."/>
            <person name="Chain P.S.G."/>
            <person name="Schmidt R."/>
            <person name="Shin M.W."/>
            <person name="Legler T.C."/>
            <person name="Scow K.M."/>
            <person name="Larimer F.W."/>
            <person name="Lucas S.M."/>
            <person name="Richardson P.M."/>
            <person name="Hristova K.R."/>
        </authorList>
    </citation>
    <scope>NUCLEOTIDE SEQUENCE [LARGE SCALE GENOMIC DNA]</scope>
    <source>
        <strain evidence="2">ATCC BAA-1232 / LMG 22953 / PM1</strain>
        <plasmid evidence="1 2">RPME01</plasmid>
    </source>
</reference>
<gene>
    <name evidence="1" type="ordered locus">Mpe_B0575</name>
</gene>
<keyword evidence="2" id="KW-1185">Reference proteome</keyword>
<proteinExistence type="predicted"/>
<dbReference type="EMBL" id="CP000556">
    <property type="protein sequence ID" value="ABM97342.1"/>
    <property type="molecule type" value="Genomic_DNA"/>
</dbReference>
<accession>A2SP53</accession>
<sequence length="46" mass="5096">MRDIKERISALEGGFGTLAVAIASQSARMDRIDSRLERLEHPDAVL</sequence>
<dbReference type="RefSeq" id="WP_011831890.1">
    <property type="nucleotide sequence ID" value="NC_008826.1"/>
</dbReference>
<name>A2SP53_METPP</name>
<geneLocation type="plasmid" evidence="1 2">
    <name>RPME01</name>
</geneLocation>
<dbReference type="KEGG" id="mpt:Mpe_B0575"/>